<protein>
    <recommendedName>
        <fullName evidence="4">Secreted protein</fullName>
    </recommendedName>
</protein>
<sequence>MASLWWSWCAPVPFKPCTVFACFAGNVSYVQNQQSKTPTQISTSSANEASRYEVKATSNSTLCTIALTTWAVRDGQVPRQDRISVTPVRPLDP</sequence>
<accession>A0ABR1MJH5</accession>
<dbReference type="EMBL" id="JBBPDW010000010">
    <property type="protein sequence ID" value="KAK7548710.1"/>
    <property type="molecule type" value="Genomic_DNA"/>
</dbReference>
<evidence type="ECO:0008006" key="4">
    <source>
        <dbReference type="Google" id="ProtNLM"/>
    </source>
</evidence>
<reference evidence="2 3" key="1">
    <citation type="submission" date="2024-04" db="EMBL/GenBank/DDBJ databases">
        <title>Phyllosticta paracitricarpa is synonymous to the EU quarantine fungus P. citricarpa based on phylogenomic analyses.</title>
        <authorList>
            <consortium name="Lawrence Berkeley National Laboratory"/>
            <person name="Van Ingen-Buijs V.A."/>
            <person name="Van Westerhoven A.C."/>
            <person name="Haridas S."/>
            <person name="Skiadas P."/>
            <person name="Martin F."/>
            <person name="Groenewald J.Z."/>
            <person name="Crous P.W."/>
            <person name="Seidl M.F."/>
        </authorList>
    </citation>
    <scope>NUCLEOTIDE SEQUENCE [LARGE SCALE GENOMIC DNA]</scope>
    <source>
        <strain evidence="2 3">CBS 122670</strain>
    </source>
</reference>
<name>A0ABR1MJH5_9PEZI</name>
<comment type="caution">
    <text evidence="2">The sequence shown here is derived from an EMBL/GenBank/DDBJ whole genome shotgun (WGS) entry which is preliminary data.</text>
</comment>
<dbReference type="Proteomes" id="UP001365128">
    <property type="component" value="Unassembled WGS sequence"/>
</dbReference>
<keyword evidence="3" id="KW-1185">Reference proteome</keyword>
<evidence type="ECO:0000256" key="1">
    <source>
        <dbReference type="SAM" id="SignalP"/>
    </source>
</evidence>
<keyword evidence="1" id="KW-0732">Signal</keyword>
<proteinExistence type="predicted"/>
<organism evidence="2 3">
    <name type="scientific">Phyllosticta citricarpa</name>
    <dbReference type="NCBI Taxonomy" id="55181"/>
    <lineage>
        <taxon>Eukaryota</taxon>
        <taxon>Fungi</taxon>
        <taxon>Dikarya</taxon>
        <taxon>Ascomycota</taxon>
        <taxon>Pezizomycotina</taxon>
        <taxon>Dothideomycetes</taxon>
        <taxon>Dothideomycetes incertae sedis</taxon>
        <taxon>Botryosphaeriales</taxon>
        <taxon>Phyllostictaceae</taxon>
        <taxon>Phyllosticta</taxon>
    </lineage>
</organism>
<evidence type="ECO:0000313" key="3">
    <source>
        <dbReference type="Proteomes" id="UP001365128"/>
    </source>
</evidence>
<feature type="chain" id="PRO_5046223436" description="Secreted protein" evidence="1">
    <location>
        <begin position="25"/>
        <end position="93"/>
    </location>
</feature>
<feature type="signal peptide" evidence="1">
    <location>
        <begin position="1"/>
        <end position="24"/>
    </location>
</feature>
<gene>
    <name evidence="2" type="ORF">IWX46DRAFT_596668</name>
</gene>
<evidence type="ECO:0000313" key="2">
    <source>
        <dbReference type="EMBL" id="KAK7548710.1"/>
    </source>
</evidence>